<feature type="binding site" evidence="3">
    <location>
        <begin position="36"/>
        <end position="43"/>
    </location>
    <ligand>
        <name>GTP</name>
        <dbReference type="ChEBI" id="CHEBI:37565"/>
    </ligand>
</feature>
<name>A0A1C3L4Q5_PLAOA</name>
<dbReference type="VEuPathDB" id="PlasmoDB:POWCR01_140018800"/>
<dbReference type="OrthoDB" id="442317at2759"/>
<keyword evidence="1 3" id="KW-0547">Nucleotide-binding</keyword>
<feature type="binding site" evidence="3">
    <location>
        <begin position="150"/>
        <end position="153"/>
    </location>
    <ligand>
        <name>GTP</name>
        <dbReference type="ChEBI" id="CHEBI:37565"/>
    </ligand>
</feature>
<gene>
    <name evidence="5" type="primary">PowCR01_140018800</name>
    <name evidence="5" type="ORF">POWCR01_140018800</name>
</gene>
<organism evidence="5 6">
    <name type="scientific">Plasmodium ovale</name>
    <name type="common">malaria parasite P. ovale</name>
    <dbReference type="NCBI Taxonomy" id="36330"/>
    <lineage>
        <taxon>Eukaryota</taxon>
        <taxon>Sar</taxon>
        <taxon>Alveolata</taxon>
        <taxon>Apicomplexa</taxon>
        <taxon>Aconoidasida</taxon>
        <taxon>Haemosporida</taxon>
        <taxon>Plasmodiidae</taxon>
        <taxon>Plasmodium</taxon>
        <taxon>Plasmodium (Plasmodium)</taxon>
    </lineage>
</organism>
<keyword evidence="4" id="KW-0479">Metal-binding</keyword>
<reference evidence="5 6" key="1">
    <citation type="submission" date="2016-06" db="EMBL/GenBank/DDBJ databases">
        <authorList>
            <consortium name="Pathogen Informatics"/>
        </authorList>
    </citation>
    <scope>NUCLEOTIDE SEQUENCE [LARGE SCALE GENOMIC DNA]</scope>
    <source>
        <strain evidence="5">PowCR01</strain>
    </source>
</reference>
<evidence type="ECO:0000256" key="2">
    <source>
        <dbReference type="ARBA" id="ARBA00023134"/>
    </source>
</evidence>
<dbReference type="Proteomes" id="UP000243200">
    <property type="component" value="Chromosome 14"/>
</dbReference>
<dbReference type="AlphaFoldDB" id="A0A1C3L4Q5"/>
<dbReference type="PROSITE" id="PS51417">
    <property type="entry name" value="ARF"/>
    <property type="match status" value="1"/>
</dbReference>
<dbReference type="Pfam" id="PF00025">
    <property type="entry name" value="Arf"/>
    <property type="match status" value="1"/>
</dbReference>
<accession>A0A1C3L4Q5</accession>
<evidence type="ECO:0000256" key="4">
    <source>
        <dbReference type="PIRSR" id="PIRSR606689-2"/>
    </source>
</evidence>
<dbReference type="PANTHER" id="PTHR11711">
    <property type="entry name" value="ADP RIBOSYLATION FACTOR-RELATED"/>
    <property type="match status" value="1"/>
</dbReference>
<feature type="binding site" evidence="4">
    <location>
        <position position="43"/>
    </location>
    <ligand>
        <name>Mg(2+)</name>
        <dbReference type="ChEBI" id="CHEBI:18420"/>
    </ligand>
</feature>
<proteinExistence type="predicted"/>
<dbReference type="GO" id="GO:0003924">
    <property type="term" value="F:GTPase activity"/>
    <property type="evidence" value="ECO:0007669"/>
    <property type="project" value="InterPro"/>
</dbReference>
<dbReference type="SUPFAM" id="SSF52540">
    <property type="entry name" value="P-loop containing nucleoside triphosphate hydrolases"/>
    <property type="match status" value="1"/>
</dbReference>
<sequence>MNFFNFLKKCFMYVFYMIYRFFSLKYATKKNYIIFGLPSSGKTSIVYFFKLGYLITTVRTHFVNEESFSIKIRTDKNSFDEKNYEITFYEVGQECSYNLVKDYSDISNDVIYIVDSTHKSGLHEARDEFIRIIYDYRFVYRKCKFLIFMNKQDSNGCLKSEEIINYFALPNELLFRCKFFSCSTLSGQGLREGLEWLLCAHVFSEKNDVLERHRKLYYS</sequence>
<dbReference type="SMART" id="SM00177">
    <property type="entry name" value="ARF"/>
    <property type="match status" value="1"/>
</dbReference>
<dbReference type="InterPro" id="IPR006689">
    <property type="entry name" value="Small_GTPase_ARF/SAR"/>
</dbReference>
<evidence type="ECO:0000313" key="6">
    <source>
        <dbReference type="Proteomes" id="UP000243200"/>
    </source>
</evidence>
<dbReference type="VEuPathDB" id="PlasmoDB:PocGH01_14024300"/>
<evidence type="ECO:0000256" key="1">
    <source>
        <dbReference type="ARBA" id="ARBA00022741"/>
    </source>
</evidence>
<keyword evidence="4" id="KW-0460">Magnesium</keyword>
<dbReference type="InterPro" id="IPR024156">
    <property type="entry name" value="Small_GTPase_ARF"/>
</dbReference>
<dbReference type="GO" id="GO:0046872">
    <property type="term" value="F:metal ion binding"/>
    <property type="evidence" value="ECO:0007669"/>
    <property type="project" value="UniProtKB-KW"/>
</dbReference>
<evidence type="ECO:0000256" key="3">
    <source>
        <dbReference type="PIRSR" id="PIRSR606689-1"/>
    </source>
</evidence>
<dbReference type="InterPro" id="IPR027417">
    <property type="entry name" value="P-loop_NTPase"/>
</dbReference>
<keyword evidence="2 3" id="KW-0342">GTP-binding</keyword>
<evidence type="ECO:0000313" key="5">
    <source>
        <dbReference type="EMBL" id="SBT82326.1"/>
    </source>
</evidence>
<dbReference type="Gene3D" id="3.40.50.300">
    <property type="entry name" value="P-loop containing nucleotide triphosphate hydrolases"/>
    <property type="match status" value="1"/>
</dbReference>
<dbReference type="GO" id="GO:0005525">
    <property type="term" value="F:GTP binding"/>
    <property type="evidence" value="ECO:0007669"/>
    <property type="project" value="UniProtKB-KW"/>
</dbReference>
<protein>
    <submittedName>
        <fullName evidence="5">ADP-ribosylation factor, putative</fullName>
    </submittedName>
</protein>
<dbReference type="EMBL" id="LT594518">
    <property type="protein sequence ID" value="SBT82326.1"/>
    <property type="molecule type" value="Genomic_DNA"/>
</dbReference>